<evidence type="ECO:0000313" key="3">
    <source>
        <dbReference type="Proteomes" id="UP000297280"/>
    </source>
</evidence>
<dbReference type="NCBIfam" id="NF033928">
    <property type="entry name" value="alph_xenorhab_A"/>
    <property type="match status" value="1"/>
</dbReference>
<dbReference type="InterPro" id="IPR052785">
    <property type="entry name" value="Enterotoxin_cmpnt"/>
</dbReference>
<dbReference type="AlphaFoldDB" id="A0A4Z1K4Y5"/>
<dbReference type="PANTHER" id="PTHR38443">
    <property type="match status" value="1"/>
</dbReference>
<protein>
    <recommendedName>
        <fullName evidence="4">Pesticidal crystal protein cry6Aa</fullName>
    </recommendedName>
</protein>
<dbReference type="Gene3D" id="1.20.1170.10">
    <property type="match status" value="1"/>
</dbReference>
<name>A0A4Z1K4Y5_9HELO</name>
<dbReference type="SUPFAM" id="SSF58100">
    <property type="entry name" value="Bacterial hemolysins"/>
    <property type="match status" value="1"/>
</dbReference>
<comment type="caution">
    <text evidence="2">The sequence shown here is derived from an EMBL/GenBank/DDBJ whole genome shotgun (WGS) entry which is preliminary data.</text>
</comment>
<gene>
    <name evidence="2" type="ORF">BPOR_1482g00020</name>
</gene>
<reference evidence="2 3" key="1">
    <citation type="submission" date="2017-12" db="EMBL/GenBank/DDBJ databases">
        <title>Comparative genomics of Botrytis spp.</title>
        <authorList>
            <person name="Valero-Jimenez C.A."/>
            <person name="Tapia P."/>
            <person name="Veloso J."/>
            <person name="Silva-Moreno E."/>
            <person name="Staats M."/>
            <person name="Valdes J.H."/>
            <person name="Van Kan J.A.L."/>
        </authorList>
    </citation>
    <scope>NUCLEOTIDE SEQUENCE [LARGE SCALE GENOMIC DNA]</scope>
    <source>
        <strain evidence="2 3">MUCL3349</strain>
    </source>
</reference>
<keyword evidence="1" id="KW-1133">Transmembrane helix</keyword>
<dbReference type="Proteomes" id="UP000297280">
    <property type="component" value="Unassembled WGS sequence"/>
</dbReference>
<sequence>MPATAKNPTILQPKGLIDDKGNYALSQGDISNLLKYIWTGALLSTSKEEYLLHTGINADEYDHLREYIDPLLVVYTACKGHCVTFKDVTYRKVVDLSNAVYSYAGKAGGRFAGSYYANIISNTIIVFNELEKDYDDQDQTLIKNSKSIVDSLVKAQLKSINKLQDDANKVVQDLRDFETLAKADQLALTARNKIITDKLTGEGGDIQRLQDDIKTKTKDISDDQDEYEQDIVIAATSATYAWAIPVGPIIAAVIIGVYTDRAIKMKAKIDALRDLLTDDQDQLKADRQLVADLTLIQTDLQNVINQIGPAITTIQKMIGTWGAIATDLEDINTAVKEDSPEVMPDLQTITQESILSQWNDLKATVDVYRKSAYISSAPEQMTLEEYSSMLQAAIDN</sequence>
<dbReference type="PANTHER" id="PTHR38443:SF2">
    <property type="entry name" value="NON-HEMOLYTIC ENTEROTOXIN LYTIC COMPONENT L1"/>
    <property type="match status" value="1"/>
</dbReference>
<dbReference type="CDD" id="cd22656">
    <property type="entry name" value="ClyA_Cry6Aa-like"/>
    <property type="match status" value="1"/>
</dbReference>
<feature type="transmembrane region" description="Helical" evidence="1">
    <location>
        <begin position="240"/>
        <end position="259"/>
    </location>
</feature>
<keyword evidence="1" id="KW-0812">Transmembrane</keyword>
<organism evidence="2 3">
    <name type="scientific">Botrytis porri</name>
    <dbReference type="NCBI Taxonomy" id="87229"/>
    <lineage>
        <taxon>Eukaryota</taxon>
        <taxon>Fungi</taxon>
        <taxon>Dikarya</taxon>
        <taxon>Ascomycota</taxon>
        <taxon>Pezizomycotina</taxon>
        <taxon>Leotiomycetes</taxon>
        <taxon>Helotiales</taxon>
        <taxon>Sclerotiniaceae</taxon>
        <taxon>Botrytis</taxon>
    </lineage>
</organism>
<evidence type="ECO:0000313" key="2">
    <source>
        <dbReference type="EMBL" id="TGO80955.1"/>
    </source>
</evidence>
<accession>A0A4Z1K4Y5</accession>
<dbReference type="EMBL" id="PQXO01001473">
    <property type="protein sequence ID" value="TGO80955.1"/>
    <property type="molecule type" value="Genomic_DNA"/>
</dbReference>
<evidence type="ECO:0000256" key="1">
    <source>
        <dbReference type="SAM" id="Phobius"/>
    </source>
</evidence>
<proteinExistence type="predicted"/>
<evidence type="ECO:0008006" key="4">
    <source>
        <dbReference type="Google" id="ProtNLM"/>
    </source>
</evidence>
<keyword evidence="1" id="KW-0472">Membrane</keyword>
<keyword evidence="3" id="KW-1185">Reference proteome</keyword>